<dbReference type="AlphaFoldDB" id="A0A1R1YPJ4"/>
<accession>A0A1R1YPJ4</accession>
<keyword evidence="3" id="KW-1185">Reference proteome</keyword>
<proteinExistence type="predicted"/>
<organism evidence="2 3">
    <name type="scientific">Smittium culicis</name>
    <dbReference type="NCBI Taxonomy" id="133412"/>
    <lineage>
        <taxon>Eukaryota</taxon>
        <taxon>Fungi</taxon>
        <taxon>Fungi incertae sedis</taxon>
        <taxon>Zoopagomycota</taxon>
        <taxon>Kickxellomycotina</taxon>
        <taxon>Harpellomycetes</taxon>
        <taxon>Harpellales</taxon>
        <taxon>Legeriomycetaceae</taxon>
        <taxon>Smittium</taxon>
    </lineage>
</organism>
<dbReference type="OrthoDB" id="10398938at2759"/>
<dbReference type="EMBL" id="LSSM01000467">
    <property type="protein sequence ID" value="OMJ28821.1"/>
    <property type="molecule type" value="Genomic_DNA"/>
</dbReference>
<gene>
    <name evidence="2" type="ORF">AYI69_g1689</name>
</gene>
<feature type="region of interest" description="Disordered" evidence="1">
    <location>
        <begin position="168"/>
        <end position="193"/>
    </location>
</feature>
<feature type="compositionally biased region" description="Polar residues" evidence="1">
    <location>
        <begin position="171"/>
        <end position="189"/>
    </location>
</feature>
<comment type="caution">
    <text evidence="2">The sequence shown here is derived from an EMBL/GenBank/DDBJ whole genome shotgun (WGS) entry which is preliminary data.</text>
</comment>
<name>A0A1R1YPJ4_9FUNG</name>
<evidence type="ECO:0000313" key="3">
    <source>
        <dbReference type="Proteomes" id="UP000187429"/>
    </source>
</evidence>
<protein>
    <submittedName>
        <fullName evidence="2">Uncharacterized protein</fullName>
    </submittedName>
</protein>
<sequence>MEIDCHIDRTSDSEPVFLGAQAERNYLGNICGLPILLRFVESRGGVDAHQRQRVIGDFIRASTTERCWSFGIDLLRQYHNPSVHKEVWWNHLSEIARDFRKDLESLSEDEYSPSGYICTFCNESSRFTQPTHSTDRMVDIRPRVQEDIGTIWDTRCRPFRIMDEQEKLDISGSTESPQRTSNTNLSSPVMENGNMVPGSSETISLPTAIITGNHRNTRPKKRKLTAIKQQELMPYGVQNQRSFLKNQGLSDSANNIVVSNERSVKNRSSYHSMQQNFLG</sequence>
<evidence type="ECO:0000313" key="2">
    <source>
        <dbReference type="EMBL" id="OMJ28821.1"/>
    </source>
</evidence>
<evidence type="ECO:0000256" key="1">
    <source>
        <dbReference type="SAM" id="MobiDB-lite"/>
    </source>
</evidence>
<dbReference type="Proteomes" id="UP000187429">
    <property type="component" value="Unassembled WGS sequence"/>
</dbReference>
<reference evidence="3" key="1">
    <citation type="submission" date="2017-01" db="EMBL/GenBank/DDBJ databases">
        <authorList>
            <person name="Wang Y."/>
            <person name="White M."/>
            <person name="Kvist S."/>
            <person name="Moncalvo J.-M."/>
        </authorList>
    </citation>
    <scope>NUCLEOTIDE SEQUENCE [LARGE SCALE GENOMIC DNA]</scope>
    <source>
        <strain evidence="3">ID-206-W2</strain>
    </source>
</reference>